<keyword evidence="4 5" id="KW-0539">Nucleus</keyword>
<dbReference type="InterPro" id="IPR040637">
    <property type="entry name" value="Ribosomal_uL10-like_insert"/>
</dbReference>
<dbReference type="InterPro" id="IPR001790">
    <property type="entry name" value="Ribosomal_uL10"/>
</dbReference>
<name>A0A6A7G8K6_9CRUS</name>
<protein>
    <recommendedName>
        <fullName evidence="5">Ribosome assembly factor mrt4</fullName>
    </recommendedName>
</protein>
<reference evidence="7" key="1">
    <citation type="submission" date="2017-11" db="EMBL/GenBank/DDBJ databases">
        <title>The sensing device of the deep-sea amphipod.</title>
        <authorList>
            <person name="Kobayashi H."/>
            <person name="Nagahama T."/>
            <person name="Arai W."/>
            <person name="Sasagawa Y."/>
            <person name="Umeda M."/>
            <person name="Hayashi T."/>
            <person name="Nikaido I."/>
            <person name="Watanabe H."/>
            <person name="Oguri K."/>
            <person name="Kitazato H."/>
            <person name="Fujioka K."/>
            <person name="Kido Y."/>
            <person name="Takami H."/>
        </authorList>
    </citation>
    <scope>NUCLEOTIDE SEQUENCE</scope>
    <source>
        <tissue evidence="7">Whole body</tissue>
    </source>
</reference>
<dbReference type="AlphaFoldDB" id="A0A6A7G8K6"/>
<dbReference type="GO" id="GO:0000956">
    <property type="term" value="P:nuclear-transcribed mRNA catabolic process"/>
    <property type="evidence" value="ECO:0007669"/>
    <property type="project" value="TreeGrafter"/>
</dbReference>
<dbReference type="Pfam" id="PF00466">
    <property type="entry name" value="Ribosomal_L10"/>
    <property type="match status" value="1"/>
</dbReference>
<dbReference type="GO" id="GO:0006364">
    <property type="term" value="P:rRNA processing"/>
    <property type="evidence" value="ECO:0007669"/>
    <property type="project" value="TreeGrafter"/>
</dbReference>
<dbReference type="Gene3D" id="3.90.105.20">
    <property type="match status" value="1"/>
</dbReference>
<evidence type="ECO:0000313" key="7">
    <source>
        <dbReference type="EMBL" id="LAC26383.1"/>
    </source>
</evidence>
<comment type="subcellular location">
    <subcellularLocation>
        <location evidence="5">Cytoplasm</location>
    </subcellularLocation>
    <subcellularLocation>
        <location evidence="5">Nucleus</location>
        <location evidence="5">Nucleolus</location>
    </subcellularLocation>
</comment>
<proteinExistence type="evidence at transcript level"/>
<dbReference type="GO" id="GO:0030687">
    <property type="term" value="C:preribosome, large subunit precursor"/>
    <property type="evidence" value="ECO:0007669"/>
    <property type="project" value="TreeGrafter"/>
</dbReference>
<dbReference type="Pfam" id="PF17777">
    <property type="entry name" value="RL10P_insert"/>
    <property type="match status" value="1"/>
</dbReference>
<keyword evidence="3 5" id="KW-0963">Cytoplasm</keyword>
<dbReference type="GO" id="GO:0005730">
    <property type="term" value="C:nucleolus"/>
    <property type="evidence" value="ECO:0007669"/>
    <property type="project" value="UniProtKB-SubCell"/>
</dbReference>
<evidence type="ECO:0000256" key="1">
    <source>
        <dbReference type="ARBA" id="ARBA00004046"/>
    </source>
</evidence>
<dbReference type="GO" id="GO:0005737">
    <property type="term" value="C:cytoplasm"/>
    <property type="evidence" value="ECO:0007669"/>
    <property type="project" value="UniProtKB-SubCell"/>
</dbReference>
<keyword evidence="5" id="KW-0690">Ribosome biogenesis</keyword>
<dbReference type="Gene3D" id="3.30.70.1730">
    <property type="match status" value="1"/>
</dbReference>
<evidence type="ECO:0000256" key="2">
    <source>
        <dbReference type="ARBA" id="ARBA00008889"/>
    </source>
</evidence>
<dbReference type="PANTHER" id="PTHR45841:SF1">
    <property type="entry name" value="MRNA TURNOVER PROTEIN 4 HOMOLOG"/>
    <property type="match status" value="1"/>
</dbReference>
<dbReference type="InterPro" id="IPR043164">
    <property type="entry name" value="Ribosomal_uL10-like_insert_sf"/>
</dbReference>
<accession>A0A6A7G8K6</accession>
<dbReference type="PANTHER" id="PTHR45841">
    <property type="entry name" value="MRNA TURNOVER PROTEIN 4 MRTO4"/>
    <property type="match status" value="1"/>
</dbReference>
<evidence type="ECO:0000259" key="6">
    <source>
        <dbReference type="Pfam" id="PF17777"/>
    </source>
</evidence>
<comment type="similarity">
    <text evidence="2 5">Belongs to the universal ribosomal protein uL10 family.</text>
</comment>
<dbReference type="SUPFAM" id="SSF160369">
    <property type="entry name" value="Ribosomal protein L10-like"/>
    <property type="match status" value="1"/>
</dbReference>
<organism evidence="7">
    <name type="scientific">Hirondellea gigas</name>
    <dbReference type="NCBI Taxonomy" id="1518452"/>
    <lineage>
        <taxon>Eukaryota</taxon>
        <taxon>Metazoa</taxon>
        <taxon>Ecdysozoa</taxon>
        <taxon>Arthropoda</taxon>
        <taxon>Crustacea</taxon>
        <taxon>Multicrustacea</taxon>
        <taxon>Malacostraca</taxon>
        <taxon>Eumalacostraca</taxon>
        <taxon>Peracarida</taxon>
        <taxon>Amphipoda</taxon>
        <taxon>Amphilochidea</taxon>
        <taxon>Lysianassida</taxon>
        <taxon>Lysianassidira</taxon>
        <taxon>Lysianassoidea</taxon>
        <taxon>Lysianassidae</taxon>
        <taxon>Hirondellea</taxon>
    </lineage>
</organism>
<dbReference type="GO" id="GO:0003723">
    <property type="term" value="F:RNA binding"/>
    <property type="evidence" value="ECO:0007669"/>
    <property type="project" value="TreeGrafter"/>
</dbReference>
<comment type="subunit">
    <text evidence="5">Associates with the pre-60S ribosomal particle.</text>
</comment>
<dbReference type="InterPro" id="IPR051742">
    <property type="entry name" value="Ribosome_Assembly_uL10"/>
</dbReference>
<comment type="function">
    <text evidence="1 5">Component of the ribosome assembly machinery. Nuclear paralog of the ribosomal protein P0, it binds pre-60S subunits at an early stage of assembly in the nucleolus, and is replaced by P0 in cytoplasmic pre-60S subunits and mature 80S ribosomes.</text>
</comment>
<evidence type="ECO:0000256" key="3">
    <source>
        <dbReference type="ARBA" id="ARBA00022490"/>
    </source>
</evidence>
<evidence type="ECO:0000256" key="5">
    <source>
        <dbReference type="RuleBase" id="RU364039"/>
    </source>
</evidence>
<evidence type="ECO:0000256" key="4">
    <source>
        <dbReference type="ARBA" id="ARBA00023242"/>
    </source>
</evidence>
<sequence length="229" mass="26127">MPKSKRERIVALSRATKRTKQQKGEIIQSIRDCVDMHTSCYVISFSNRRNVSFQPVRDHWRSSRFFCGKNKLMQIALGRSKENEHRENLQLISENLVHDNVLFVTSCGAEEVLKYFEELSTPDFARTGSAATEDFDLKEGVLEGMEFSMEPRLKALSLPVRLNNRKIELLGNISVCKVGQTLTAEQSSILKLFNRKTSVFSGKVLCYWENGKFTDLSTKNGVHPLDCTE</sequence>
<dbReference type="CDD" id="cd05796">
    <property type="entry name" value="Ribosomal_P0_like"/>
    <property type="match status" value="1"/>
</dbReference>
<dbReference type="InterPro" id="IPR043141">
    <property type="entry name" value="Ribosomal_uL10-like_sf"/>
</dbReference>
<dbReference type="EMBL" id="IACT01007265">
    <property type="protein sequence ID" value="LAC26383.1"/>
    <property type="molecule type" value="mRNA"/>
</dbReference>
<feature type="domain" description="Large ribosomal subunit protein uL10-like insertion" evidence="6">
    <location>
        <begin position="125"/>
        <end position="194"/>
    </location>
</feature>
<dbReference type="InterPro" id="IPR033867">
    <property type="entry name" value="Mrt4"/>
</dbReference>
<dbReference type="GO" id="GO:0000027">
    <property type="term" value="P:ribosomal large subunit assembly"/>
    <property type="evidence" value="ECO:0007669"/>
    <property type="project" value="InterPro"/>
</dbReference>